<sequence>MIWNRERETLSDSKKEAIQGELLKNQIKRVYGSIPFYKEKIDSSGLTPEMIMSIFDINKLPFTTKDDLRDNYPFGMFAVSTDKIVEIHTSSGTTGKPVVGGYTKKDIEIWSEVMARCLAFSGTTENDVVQNAYGYGLFTGGLGVHYGARRIGANVIPISGGNTKRQLMVMQDFKSTIITCTPSYSLYLAEVGEEMGIDFKSLPLK</sequence>
<dbReference type="EMBL" id="LAZR01046619">
    <property type="protein sequence ID" value="KKK96114.1"/>
    <property type="molecule type" value="Genomic_DNA"/>
</dbReference>
<gene>
    <name evidence="1" type="ORF">LCGC14_2666020</name>
</gene>
<dbReference type="PANTHER" id="PTHR43439">
    <property type="entry name" value="PHENYLACETATE-COENZYME A LIGASE"/>
    <property type="match status" value="1"/>
</dbReference>
<proteinExistence type="predicted"/>
<dbReference type="PANTHER" id="PTHR43439:SF1">
    <property type="entry name" value="PHENYLACETATE-COENZYME A LIGASE"/>
    <property type="match status" value="1"/>
</dbReference>
<evidence type="ECO:0000313" key="1">
    <source>
        <dbReference type="EMBL" id="KKK96114.1"/>
    </source>
</evidence>
<accession>A0A0F9C0M7</accession>
<reference evidence="1" key="1">
    <citation type="journal article" date="2015" name="Nature">
        <title>Complex archaea that bridge the gap between prokaryotes and eukaryotes.</title>
        <authorList>
            <person name="Spang A."/>
            <person name="Saw J.H."/>
            <person name="Jorgensen S.L."/>
            <person name="Zaremba-Niedzwiedzka K."/>
            <person name="Martijn J."/>
            <person name="Lind A.E."/>
            <person name="van Eijk R."/>
            <person name="Schleper C."/>
            <person name="Guy L."/>
            <person name="Ettema T.J."/>
        </authorList>
    </citation>
    <scope>NUCLEOTIDE SEQUENCE</scope>
</reference>
<dbReference type="InterPro" id="IPR042099">
    <property type="entry name" value="ANL_N_sf"/>
</dbReference>
<protein>
    <recommendedName>
        <fullName evidence="2">AMP-dependent synthetase/ligase domain-containing protein</fullName>
    </recommendedName>
</protein>
<evidence type="ECO:0008006" key="2">
    <source>
        <dbReference type="Google" id="ProtNLM"/>
    </source>
</evidence>
<feature type="non-terminal residue" evidence="1">
    <location>
        <position position="205"/>
    </location>
</feature>
<dbReference type="Gene3D" id="3.40.50.12780">
    <property type="entry name" value="N-terminal domain of ligase-like"/>
    <property type="match status" value="1"/>
</dbReference>
<dbReference type="SUPFAM" id="SSF56801">
    <property type="entry name" value="Acetyl-CoA synthetase-like"/>
    <property type="match status" value="1"/>
</dbReference>
<name>A0A0F9C0M7_9ZZZZ</name>
<dbReference type="AlphaFoldDB" id="A0A0F9C0M7"/>
<comment type="caution">
    <text evidence="1">The sequence shown here is derived from an EMBL/GenBank/DDBJ whole genome shotgun (WGS) entry which is preliminary data.</text>
</comment>
<dbReference type="InterPro" id="IPR051414">
    <property type="entry name" value="Adenylate-forming_Reductase"/>
</dbReference>
<organism evidence="1">
    <name type="scientific">marine sediment metagenome</name>
    <dbReference type="NCBI Taxonomy" id="412755"/>
    <lineage>
        <taxon>unclassified sequences</taxon>
        <taxon>metagenomes</taxon>
        <taxon>ecological metagenomes</taxon>
    </lineage>
</organism>